<organism evidence="1 2">
    <name type="scientific">Arcanobacterium phocisimile</name>
    <dbReference type="NCBI Taxonomy" id="1302235"/>
    <lineage>
        <taxon>Bacteria</taxon>
        <taxon>Bacillati</taxon>
        <taxon>Actinomycetota</taxon>
        <taxon>Actinomycetes</taxon>
        <taxon>Actinomycetales</taxon>
        <taxon>Actinomycetaceae</taxon>
        <taxon>Arcanobacterium</taxon>
    </lineage>
</organism>
<proteinExistence type="predicted"/>
<sequence length="93" mass="10545">MKRFEDLLEQLDECHCADVACDCSEVLVHLFELVDEDMPVEQAQRMLQHSAGCEHCGDMIRAEVMVRLALQRSCTSDVAPEELRARIVEVLQG</sequence>
<gene>
    <name evidence="1" type="ORF">JTE88_01630</name>
</gene>
<dbReference type="RefSeq" id="WP_204424953.1">
    <property type="nucleotide sequence ID" value="NZ_CP070228.1"/>
</dbReference>
<reference evidence="1 2" key="1">
    <citation type="submission" date="2021-02" db="EMBL/GenBank/DDBJ databases">
        <title>Complete Genome Sequence of Arcanobacterium phocisimile strain DSM 26142T from a harbour seal.</title>
        <authorList>
            <person name="Borowiak M."/>
            <person name="Alssahen M."/>
            <person name="Malorny B."/>
            <person name="Laemmler C."/>
            <person name="Siebert U."/>
            <person name="Ploetz M."/>
            <person name="Abdulmawjood A."/>
        </authorList>
    </citation>
    <scope>NUCLEOTIDE SEQUENCE [LARGE SCALE GENOMIC DNA]</scope>
    <source>
        <strain evidence="1 2">DSM 26142</strain>
    </source>
</reference>
<dbReference type="Proteomes" id="UP000602653">
    <property type="component" value="Chromosome"/>
</dbReference>
<evidence type="ECO:0000313" key="1">
    <source>
        <dbReference type="EMBL" id="QRV02485.1"/>
    </source>
</evidence>
<protein>
    <submittedName>
        <fullName evidence="1">Mycothiol system anti-sigma-R factor</fullName>
    </submittedName>
</protein>
<keyword evidence="2" id="KW-1185">Reference proteome</keyword>
<dbReference type="EMBL" id="CP070228">
    <property type="protein sequence ID" value="QRV02485.1"/>
    <property type="molecule type" value="Genomic_DNA"/>
</dbReference>
<accession>A0ABX7II14</accession>
<evidence type="ECO:0000313" key="2">
    <source>
        <dbReference type="Proteomes" id="UP000602653"/>
    </source>
</evidence>
<name>A0ABX7II14_9ACTO</name>